<reference evidence="2" key="1">
    <citation type="submission" date="2014-09" db="EMBL/GenBank/DDBJ databases">
        <authorList>
            <person name="Sharma Rahul"/>
            <person name="Thines Marco"/>
        </authorList>
    </citation>
    <scope>NUCLEOTIDE SEQUENCE [LARGE SCALE GENOMIC DNA]</scope>
</reference>
<evidence type="ECO:0000313" key="1">
    <source>
        <dbReference type="EMBL" id="CEG44461.1"/>
    </source>
</evidence>
<dbReference type="RefSeq" id="XP_024580830.1">
    <property type="nucleotide sequence ID" value="XM_024730565.1"/>
</dbReference>
<dbReference type="EMBL" id="CCYD01001204">
    <property type="protein sequence ID" value="CEG44461.1"/>
    <property type="molecule type" value="Genomic_DNA"/>
</dbReference>
<dbReference type="Proteomes" id="UP000054928">
    <property type="component" value="Unassembled WGS sequence"/>
</dbReference>
<accession>A0A0P1AU15</accession>
<organism evidence="1 2">
    <name type="scientific">Plasmopara halstedii</name>
    <name type="common">Downy mildew of sunflower</name>
    <dbReference type="NCBI Taxonomy" id="4781"/>
    <lineage>
        <taxon>Eukaryota</taxon>
        <taxon>Sar</taxon>
        <taxon>Stramenopiles</taxon>
        <taxon>Oomycota</taxon>
        <taxon>Peronosporomycetes</taxon>
        <taxon>Peronosporales</taxon>
        <taxon>Peronosporaceae</taxon>
        <taxon>Plasmopara</taxon>
    </lineage>
</organism>
<proteinExistence type="predicted"/>
<sequence length="59" mass="6529">MVGSVDVLAFFFKLLSRPKTTQNSHGTATTSSDYWSWAAMHSPFETASFAIRKSLCVTI</sequence>
<dbReference type="GeneID" id="36395880"/>
<keyword evidence="2" id="KW-1185">Reference proteome</keyword>
<name>A0A0P1AU15_PLAHL</name>
<protein>
    <submittedName>
        <fullName evidence="1">Uncharacterized protein</fullName>
    </submittedName>
</protein>
<evidence type="ECO:0000313" key="2">
    <source>
        <dbReference type="Proteomes" id="UP000054928"/>
    </source>
</evidence>
<dbReference type="AlphaFoldDB" id="A0A0P1AU15"/>